<comment type="caution">
    <text evidence="2">The sequence shown here is derived from an EMBL/GenBank/DDBJ whole genome shotgun (WGS) entry which is preliminary data.</text>
</comment>
<sequence>MGRRSEKTGKSEVVISLSPSIPVLTCANVNDGDKDVELIIICAIIGCIPAAIASSKGRSFFAWWLYGALLFIVALIHSLVIKKDIRALEQSQLDSGLVKCPYCAEMIKPEARKCKHCGSDVKEAIEVARLKNFKPSDIPFDAFFIRKRVGFDVNEEAVTNLVSRLKQANPELGPEGIKEKYFMQIDELVNQLPSGVRDEFIRTYNAKL</sequence>
<reference evidence="2 3" key="1">
    <citation type="submission" date="2018-08" db="EMBL/GenBank/DDBJ databases">
        <authorList>
            <consortium name="Pathogen Informatics"/>
        </authorList>
    </citation>
    <scope>NUCLEOTIDE SEQUENCE [LARGE SCALE GENOMIC DNA]</scope>
    <source>
        <strain evidence="2 3">EuSCAPE_AT029</strain>
    </source>
</reference>
<dbReference type="EMBL" id="UKGE01000035">
    <property type="protein sequence ID" value="SXN34073.1"/>
    <property type="molecule type" value="Genomic_DNA"/>
</dbReference>
<dbReference type="Proteomes" id="UP000259975">
    <property type="component" value="Unassembled WGS sequence"/>
</dbReference>
<proteinExistence type="predicted"/>
<evidence type="ECO:0000313" key="3">
    <source>
        <dbReference type="Proteomes" id="UP000259975"/>
    </source>
</evidence>
<accession>A0A659A0K2</accession>
<organism evidence="2 3">
    <name type="scientific">Klebsiella pneumoniae</name>
    <dbReference type="NCBI Taxonomy" id="573"/>
    <lineage>
        <taxon>Bacteria</taxon>
        <taxon>Pseudomonadati</taxon>
        <taxon>Pseudomonadota</taxon>
        <taxon>Gammaproteobacteria</taxon>
        <taxon>Enterobacterales</taxon>
        <taxon>Enterobacteriaceae</taxon>
        <taxon>Klebsiella/Raoultella group</taxon>
        <taxon>Klebsiella</taxon>
        <taxon>Klebsiella pneumoniae complex</taxon>
    </lineage>
</organism>
<dbReference type="Pfam" id="PF13248">
    <property type="entry name" value="Zn_ribbon_3"/>
    <property type="match status" value="1"/>
</dbReference>
<evidence type="ECO:0000313" key="2">
    <source>
        <dbReference type="EMBL" id="SXN34073.1"/>
    </source>
</evidence>
<name>A0A659A0K2_KLEPN</name>
<protein>
    <recommendedName>
        <fullName evidence="1">Putative zinc-ribbon domain-containing protein</fullName>
    </recommendedName>
</protein>
<dbReference type="InterPro" id="IPR059113">
    <property type="entry name" value="Znf_ribbon"/>
</dbReference>
<feature type="domain" description="Putative zinc-ribbon" evidence="1">
    <location>
        <begin position="98"/>
        <end position="120"/>
    </location>
</feature>
<gene>
    <name evidence="2" type="ORF">SAMEA3499901_05130</name>
</gene>
<dbReference type="AlphaFoldDB" id="A0A659A0K2"/>
<evidence type="ECO:0000259" key="1">
    <source>
        <dbReference type="Pfam" id="PF13248"/>
    </source>
</evidence>